<keyword evidence="7" id="KW-1185">Reference proteome</keyword>
<evidence type="ECO:0000259" key="5">
    <source>
        <dbReference type="PROSITE" id="PS50158"/>
    </source>
</evidence>
<evidence type="ECO:0008006" key="8">
    <source>
        <dbReference type="Google" id="ProtNLM"/>
    </source>
</evidence>
<evidence type="ECO:0000313" key="7">
    <source>
        <dbReference type="Proteomes" id="UP001189429"/>
    </source>
</evidence>
<feature type="region of interest" description="Disordered" evidence="3">
    <location>
        <begin position="304"/>
        <end position="345"/>
    </location>
</feature>
<sequence length="1977" mass="212154">MSPYSLGPPAALTRARCRACGDFVIGYVLNCTICDSEVHAHCMTPYQGHPVCHACHAERDYMMAQRQAAWSGHIAQQVARTAASGAQLVGHTLGATLSTAATGAARLAIGAAAGVRQSWSAGAMMPHPVSPIPEPTTTPAEQSAQSSQHSQPGGHADQNDVMSIMVAELRELRLEVQRLSRRNEQLEAERLADRAAAAVHQQGYQTPLAAEDSAAHDTPSPQHEAPMATAQQGESSGGGGMPHNGGGGEATVENSELITAVADALAETALSAPPQQQPPAGLRETFFGEVAAAASDGDGAAAASASAGAAAAQQSLQQHPPQQPGGGPPGLPSPWPPPGWPAGDGLDTVLAKLRESDLMKLEFVKGQPKASALEDWLQRAGLKVGGWHRRIDAFWKDAVAVAQEGYAEYLKLTPMQRPLVRPRLDWLAGDAKLQDIELKLRPILLEAVPDSVRQEALATRATSTVEILFATMVAAGPGTLKDKTEVLASVERRGLPAVELKSVHDQLQKWHFNLVRLQRLSMQPPDPTVQIGVLRNMVGRMIEHDASFQHRIFAWEMQHGISGASQCTQGQVDEYWRYLSAESREISDSPAPGKGAAVKAQIARLEALLAKGGAKGDQGKAKTKDDKGKSKGALGKAKGDKDKDKSKVGKVDLAGGGAPQVKKPCRDFESDRGCKNGAGCQWHHRALQPWEHKCFNCGSKSHSKAECPHPRAAGAQQQHPRQQPQPLAAAAAAGAAGAASTSSTEPPLTAAGVQEAVARAMQSLAVQGDSCHVGWADPFGAPPLRQQQQPEQPQPQFRMLQVLGPRTATAAAAGSGRIRKDRLLCDTGASHELQHLWPHEAPPARSVQTSLGLAVGDRRGVHVSEDDVVYVHSPTPVEPLFPIGVYMHELGLDLLWGSQRAAVVMPRGGTMELELENGMAYISEQDAEVLRQMRRRLRLQRGAARFRAGALAAVIQLSLAEHKAGGHRNFRPDCAECRLAAGRLRHHWRLEADTRPGGQLSADISGPHPPARWPSALQEDRPRQPRFFLLCAYCVFTVAEQEQAAENERFARDGPKVEVKGEPAQVKAEAADGPGADDQAAVAKLIAVFEATAKAASPGGFEDQGDEILVDLPGDMEAGRRTWYFTWPLVSKSAAEVMKALELIIAQIGLEFQCKAVFRMHADGARELSGPQVRAGLAGQGIVVTSTPGYEPDNNPRAERGIGVVKQRARAMLMALPPADREQLWPAAVQHSSALQRREAQGRPTSCPPFGAPVTCKIKQKPSFAFAPRAADRVFLGIADFVSSAALVGYRVTKHGVTKWEFETSSSFVPHPPPPRLRGTPAPGGPACSAELPSPAAAQPCKGQEEHGAGAAPAADEDNGLGQSDVGRRLRGKQPARAQQQHRLQEEPAGGAGAPGAPGGPPAAARVEKRAPLERKLRGWEPAELNEDDFDDELPEFHEVLKDSGMQPVSGQELRRATGAERDEWFTALANELASFNEKAVFETLPPQERGTVKMSEILPMKIVAGIKPPKPEVFTQNVEISSVRMALAIAAECRWKLLALDVSTAFLNAPLPKESGRVVVRPPALMVHYGLVAADELWVAKKGIYGLRVAPRAWGLQRDSDMRGMRVQVGGRECKLAQSHCDASVWMATPALEPKLEADRELLGLVVVYVDDFLVIGPDGVIDVVEAKLNTFWACSSQVRIGFDAPGKLTYLSLEVEARSDHFAVHQGQYIDDMLAKWGLQGGNACSTIAFEPVPDRSDHDDEPDLAEVKLAQKMGGGLLWLSTRSRPDIAFAVSRLSSHACRAPTWALKLGKRILRYVLGTRRFGLVVRPFSGSPGAHRAGRPLELKLDVYADASFETDTSQSGVAVFVGDVLVDWRSQRQPQVARSTAEAEVTALNVGLLMLEGAEATLCSMGVRLSVPTLWGDNAASLFLARGQGSWRTRALANRAAALRSRLEMGTLDLVKVASEDQRADGLTKVFAAPAMARIRAHFNLQQ</sequence>
<feature type="compositionally biased region" description="Low complexity" evidence="3">
    <location>
        <begin position="304"/>
        <end position="320"/>
    </location>
</feature>
<feature type="compositionally biased region" description="Low complexity" evidence="3">
    <location>
        <begin position="1317"/>
        <end position="1327"/>
    </location>
</feature>
<feature type="domain" description="C3H1-type" evidence="4">
    <location>
        <begin position="659"/>
        <end position="687"/>
    </location>
</feature>
<dbReference type="InterPro" id="IPR013103">
    <property type="entry name" value="RVT_2"/>
</dbReference>
<keyword evidence="1" id="KW-0479">Metal-binding</keyword>
<proteinExistence type="predicted"/>
<dbReference type="SUPFAM" id="SSF53098">
    <property type="entry name" value="Ribonuclease H-like"/>
    <property type="match status" value="1"/>
</dbReference>
<feature type="compositionally biased region" description="Pro residues" evidence="3">
    <location>
        <begin position="321"/>
        <end position="340"/>
    </location>
</feature>
<comment type="caution">
    <text evidence="6">The sequence shown here is derived from an EMBL/GenBank/DDBJ whole genome shotgun (WGS) entry which is preliminary data.</text>
</comment>
<organism evidence="6 7">
    <name type="scientific">Prorocentrum cordatum</name>
    <dbReference type="NCBI Taxonomy" id="2364126"/>
    <lineage>
        <taxon>Eukaryota</taxon>
        <taxon>Sar</taxon>
        <taxon>Alveolata</taxon>
        <taxon>Dinophyceae</taxon>
        <taxon>Prorocentrales</taxon>
        <taxon>Prorocentraceae</taxon>
        <taxon>Prorocentrum</taxon>
    </lineage>
</organism>
<evidence type="ECO:0000313" key="6">
    <source>
        <dbReference type="EMBL" id="CAK0841691.1"/>
    </source>
</evidence>
<feature type="region of interest" description="Disordered" evidence="3">
    <location>
        <begin position="122"/>
        <end position="157"/>
    </location>
</feature>
<dbReference type="PROSITE" id="PS50158">
    <property type="entry name" value="ZF_CCHC"/>
    <property type="match status" value="1"/>
</dbReference>
<accession>A0ABN9T983</accession>
<keyword evidence="1" id="KW-0862">Zinc</keyword>
<evidence type="ECO:0000256" key="3">
    <source>
        <dbReference type="SAM" id="MobiDB-lite"/>
    </source>
</evidence>
<reference evidence="6" key="1">
    <citation type="submission" date="2023-10" db="EMBL/GenBank/DDBJ databases">
        <authorList>
            <person name="Chen Y."/>
            <person name="Shah S."/>
            <person name="Dougan E. K."/>
            <person name="Thang M."/>
            <person name="Chan C."/>
        </authorList>
    </citation>
    <scope>NUCLEOTIDE SEQUENCE [LARGE SCALE GENOMIC DNA]</scope>
</reference>
<feature type="compositionally biased region" description="Gly residues" evidence="3">
    <location>
        <begin position="235"/>
        <end position="249"/>
    </location>
</feature>
<dbReference type="PROSITE" id="PS50103">
    <property type="entry name" value="ZF_C3H1"/>
    <property type="match status" value="1"/>
</dbReference>
<dbReference type="Gene3D" id="3.30.420.10">
    <property type="entry name" value="Ribonuclease H-like superfamily/Ribonuclease H"/>
    <property type="match status" value="1"/>
</dbReference>
<feature type="region of interest" description="Disordered" evidence="3">
    <location>
        <begin position="699"/>
        <end position="747"/>
    </location>
</feature>
<gene>
    <name evidence="6" type="ORF">PCOR1329_LOCUS36835</name>
</gene>
<feature type="compositionally biased region" description="Basic and acidic residues" evidence="3">
    <location>
        <begin position="637"/>
        <end position="650"/>
    </location>
</feature>
<keyword evidence="2" id="KW-0175">Coiled coil</keyword>
<feature type="domain" description="CCHC-type" evidence="5">
    <location>
        <begin position="693"/>
        <end position="708"/>
    </location>
</feature>
<dbReference type="InterPro" id="IPR012337">
    <property type="entry name" value="RNaseH-like_sf"/>
</dbReference>
<feature type="region of interest" description="Disordered" evidence="3">
    <location>
        <begin position="209"/>
        <end position="251"/>
    </location>
</feature>
<evidence type="ECO:0000256" key="2">
    <source>
        <dbReference type="SAM" id="Coils"/>
    </source>
</evidence>
<evidence type="ECO:0000259" key="4">
    <source>
        <dbReference type="PROSITE" id="PS50103"/>
    </source>
</evidence>
<name>A0ABN9T983_9DINO</name>
<dbReference type="PANTHER" id="PTHR11439:SF511">
    <property type="match status" value="1"/>
</dbReference>
<feature type="region of interest" description="Disordered" evidence="3">
    <location>
        <begin position="995"/>
        <end position="1018"/>
    </location>
</feature>
<feature type="zinc finger region" description="C3H1-type" evidence="1">
    <location>
        <begin position="659"/>
        <end position="687"/>
    </location>
</feature>
<dbReference type="EMBL" id="CAUYUJ010014475">
    <property type="protein sequence ID" value="CAK0841691.1"/>
    <property type="molecule type" value="Genomic_DNA"/>
</dbReference>
<dbReference type="PANTHER" id="PTHR11439">
    <property type="entry name" value="GAG-POL-RELATED RETROTRANSPOSON"/>
    <property type="match status" value="1"/>
</dbReference>
<dbReference type="InterPro" id="IPR000571">
    <property type="entry name" value="Znf_CCCH"/>
</dbReference>
<dbReference type="InterPro" id="IPR036397">
    <property type="entry name" value="RNaseH_sf"/>
</dbReference>
<dbReference type="Proteomes" id="UP001189429">
    <property type="component" value="Unassembled WGS sequence"/>
</dbReference>
<dbReference type="Pfam" id="PF07727">
    <property type="entry name" value="RVT_2"/>
    <property type="match status" value="1"/>
</dbReference>
<feature type="coiled-coil region" evidence="2">
    <location>
        <begin position="162"/>
        <end position="196"/>
    </location>
</feature>
<feature type="non-terminal residue" evidence="6">
    <location>
        <position position="1977"/>
    </location>
</feature>
<feature type="region of interest" description="Disordered" evidence="3">
    <location>
        <begin position="1305"/>
        <end position="1410"/>
    </location>
</feature>
<dbReference type="InterPro" id="IPR001878">
    <property type="entry name" value="Znf_CCHC"/>
</dbReference>
<keyword evidence="1" id="KW-0863">Zinc-finger</keyword>
<feature type="compositionally biased region" description="Low complexity" evidence="3">
    <location>
        <begin position="710"/>
        <end position="739"/>
    </location>
</feature>
<feature type="compositionally biased region" description="Low complexity" evidence="3">
    <location>
        <begin position="142"/>
        <end position="151"/>
    </location>
</feature>
<protein>
    <recommendedName>
        <fullName evidence="8">Retrovirus-related Pol polyprotein from transposon TNT 1-94</fullName>
    </recommendedName>
</protein>
<evidence type="ECO:0000256" key="1">
    <source>
        <dbReference type="PROSITE-ProRule" id="PRU00723"/>
    </source>
</evidence>
<feature type="compositionally biased region" description="Basic and acidic residues" evidence="3">
    <location>
        <begin position="617"/>
        <end position="629"/>
    </location>
</feature>
<dbReference type="CDD" id="cd09272">
    <property type="entry name" value="RNase_HI_RT_Ty1"/>
    <property type="match status" value="1"/>
</dbReference>
<feature type="region of interest" description="Disordered" evidence="3">
    <location>
        <begin position="613"/>
        <end position="668"/>
    </location>
</feature>